<protein>
    <submittedName>
        <fullName evidence="3">Acetylhydrolase</fullName>
    </submittedName>
</protein>
<dbReference type="GO" id="GO:0016787">
    <property type="term" value="F:hydrolase activity"/>
    <property type="evidence" value="ECO:0007669"/>
    <property type="project" value="UniProtKB-KW"/>
</dbReference>
<evidence type="ECO:0000313" key="4">
    <source>
        <dbReference type="Proteomes" id="UP001143463"/>
    </source>
</evidence>
<accession>A0A9W6L0F7</accession>
<dbReference type="RefSeq" id="WP_051736785.1">
    <property type="nucleotide sequence ID" value="NZ_BAAAUZ010000002.1"/>
</dbReference>
<sequence>MSLDEASAALVAQFTAAGAPPIRTLSPVQARATVGVTVLGPVPTVEMAAVGEHRIPVEGGSIAARTLVPGEEVDGVLVYLHGGGWVLGAIDHFDLHARTVAAATNCAVVLVDYRLAPEHPFPTAVEDAYAATRWAEARLVELAGRRVPLAVGGDSAGGNLAAAVALLARERSGPSIDLQVLAYPVLDAEFTTASYLAAENNLIVDRDLMMWFWDHYCPDPATRRSPHAAPLRERDLGGLPPAVVITAEHDVLRDEGEAYADRLREAGVPVDFRRFAGQIHGFFTIIGLPGNDAAVEFVGDAVRRRFGVGCTRSASSA</sequence>
<evidence type="ECO:0000313" key="3">
    <source>
        <dbReference type="EMBL" id="GLL10515.1"/>
    </source>
</evidence>
<dbReference type="Proteomes" id="UP001143463">
    <property type="component" value="Unassembled WGS sequence"/>
</dbReference>
<dbReference type="InterPro" id="IPR050300">
    <property type="entry name" value="GDXG_lipolytic_enzyme"/>
</dbReference>
<dbReference type="InterPro" id="IPR013094">
    <property type="entry name" value="AB_hydrolase_3"/>
</dbReference>
<dbReference type="PANTHER" id="PTHR48081">
    <property type="entry name" value="AB HYDROLASE SUPERFAMILY PROTEIN C4A8.06C"/>
    <property type="match status" value="1"/>
</dbReference>
<dbReference type="InterPro" id="IPR029058">
    <property type="entry name" value="AB_hydrolase_fold"/>
</dbReference>
<dbReference type="EMBL" id="BSFQ01000005">
    <property type="protein sequence ID" value="GLL10515.1"/>
    <property type="molecule type" value="Genomic_DNA"/>
</dbReference>
<comment type="caution">
    <text evidence="3">The sequence shown here is derived from an EMBL/GenBank/DDBJ whole genome shotgun (WGS) entry which is preliminary data.</text>
</comment>
<reference evidence="3" key="1">
    <citation type="journal article" date="2014" name="Int. J. Syst. Evol. Microbiol.">
        <title>Complete genome sequence of Corynebacterium casei LMG S-19264T (=DSM 44701T), isolated from a smear-ripened cheese.</title>
        <authorList>
            <consortium name="US DOE Joint Genome Institute (JGI-PGF)"/>
            <person name="Walter F."/>
            <person name="Albersmeier A."/>
            <person name="Kalinowski J."/>
            <person name="Ruckert C."/>
        </authorList>
    </citation>
    <scope>NUCLEOTIDE SEQUENCE</scope>
    <source>
        <strain evidence="3">VKM Ac-1069</strain>
    </source>
</reference>
<reference evidence="3" key="2">
    <citation type="submission" date="2023-01" db="EMBL/GenBank/DDBJ databases">
        <authorList>
            <person name="Sun Q."/>
            <person name="Evtushenko L."/>
        </authorList>
    </citation>
    <scope>NUCLEOTIDE SEQUENCE</scope>
    <source>
        <strain evidence="3">VKM Ac-1069</strain>
    </source>
</reference>
<dbReference type="PANTHER" id="PTHR48081:SF8">
    <property type="entry name" value="ALPHA_BETA HYDROLASE FOLD-3 DOMAIN-CONTAINING PROTEIN-RELATED"/>
    <property type="match status" value="1"/>
</dbReference>
<dbReference type="Gene3D" id="3.40.50.1820">
    <property type="entry name" value="alpha/beta hydrolase"/>
    <property type="match status" value="1"/>
</dbReference>
<feature type="domain" description="Alpha/beta hydrolase fold-3" evidence="2">
    <location>
        <begin position="77"/>
        <end position="283"/>
    </location>
</feature>
<evidence type="ECO:0000259" key="2">
    <source>
        <dbReference type="Pfam" id="PF07859"/>
    </source>
</evidence>
<keyword evidence="4" id="KW-1185">Reference proteome</keyword>
<dbReference type="AlphaFoldDB" id="A0A9W6L0F7"/>
<evidence type="ECO:0000256" key="1">
    <source>
        <dbReference type="ARBA" id="ARBA00022801"/>
    </source>
</evidence>
<proteinExistence type="predicted"/>
<dbReference type="Pfam" id="PF07859">
    <property type="entry name" value="Abhydrolase_3"/>
    <property type="match status" value="1"/>
</dbReference>
<gene>
    <name evidence="3" type="ORF">GCM10017577_16550</name>
</gene>
<organism evidence="3 4">
    <name type="scientific">Pseudonocardia halophobica</name>
    <dbReference type="NCBI Taxonomy" id="29401"/>
    <lineage>
        <taxon>Bacteria</taxon>
        <taxon>Bacillati</taxon>
        <taxon>Actinomycetota</taxon>
        <taxon>Actinomycetes</taxon>
        <taxon>Pseudonocardiales</taxon>
        <taxon>Pseudonocardiaceae</taxon>
        <taxon>Pseudonocardia</taxon>
    </lineage>
</organism>
<keyword evidence="1" id="KW-0378">Hydrolase</keyword>
<name>A0A9W6L0F7_9PSEU</name>
<dbReference type="SUPFAM" id="SSF53474">
    <property type="entry name" value="alpha/beta-Hydrolases"/>
    <property type="match status" value="1"/>
</dbReference>